<name>A0A1B7YMV1_COLHI</name>
<gene>
    <name evidence="1" type="ORF">CH63R_02089</name>
</gene>
<accession>A0A1B7YMV1</accession>
<organism evidence="1 2">
    <name type="scientific">Colletotrichum higginsianum (strain IMI 349063)</name>
    <name type="common">Crucifer anthracnose fungus</name>
    <dbReference type="NCBI Taxonomy" id="759273"/>
    <lineage>
        <taxon>Eukaryota</taxon>
        <taxon>Fungi</taxon>
        <taxon>Dikarya</taxon>
        <taxon>Ascomycota</taxon>
        <taxon>Pezizomycotina</taxon>
        <taxon>Sordariomycetes</taxon>
        <taxon>Hypocreomycetidae</taxon>
        <taxon>Glomerellales</taxon>
        <taxon>Glomerellaceae</taxon>
        <taxon>Colletotrichum</taxon>
        <taxon>Colletotrichum destructivum species complex</taxon>
    </lineage>
</organism>
<dbReference type="Proteomes" id="UP000092177">
    <property type="component" value="Chromosome 2"/>
</dbReference>
<protein>
    <submittedName>
        <fullName evidence="1">Uncharacterized protein</fullName>
    </submittedName>
</protein>
<sequence>MYLKAGKDNGFSIGETNGWQRARLTSSHIWKRSTRLDAEWTTPVTSDVPKARPKIRQKLILRCLH</sequence>
<dbReference type="EMBL" id="LTAN01000002">
    <property type="protein sequence ID" value="OBR13363.1"/>
    <property type="molecule type" value="Genomic_DNA"/>
</dbReference>
<dbReference type="RefSeq" id="XP_018161880.1">
    <property type="nucleotide sequence ID" value="XM_018297064.1"/>
</dbReference>
<keyword evidence="2" id="KW-1185">Reference proteome</keyword>
<evidence type="ECO:0000313" key="2">
    <source>
        <dbReference type="Proteomes" id="UP000092177"/>
    </source>
</evidence>
<dbReference type="GeneID" id="28861171"/>
<proteinExistence type="predicted"/>
<evidence type="ECO:0000313" key="1">
    <source>
        <dbReference type="EMBL" id="OBR13363.1"/>
    </source>
</evidence>
<dbReference type="VEuPathDB" id="FungiDB:CH63R_02089"/>
<reference evidence="2" key="1">
    <citation type="journal article" date="2017" name="BMC Genomics">
        <title>Gapless genome assembly of Colletotrichum higginsianum reveals chromosome structure and association of transposable elements with secondary metabolite gene clusters.</title>
        <authorList>
            <person name="Dallery J.-F."/>
            <person name="Lapalu N."/>
            <person name="Zampounis A."/>
            <person name="Pigne S."/>
            <person name="Luyten I."/>
            <person name="Amselem J."/>
            <person name="Wittenberg A.H.J."/>
            <person name="Zhou S."/>
            <person name="de Queiroz M.V."/>
            <person name="Robin G.P."/>
            <person name="Auger A."/>
            <person name="Hainaut M."/>
            <person name="Henrissat B."/>
            <person name="Kim K.-T."/>
            <person name="Lee Y.-H."/>
            <person name="Lespinet O."/>
            <person name="Schwartz D.C."/>
            <person name="Thon M.R."/>
            <person name="O'Connell R.J."/>
        </authorList>
    </citation>
    <scope>NUCLEOTIDE SEQUENCE [LARGE SCALE GENOMIC DNA]</scope>
    <source>
        <strain evidence="2">IMI 349063</strain>
    </source>
</reference>
<dbReference type="AlphaFoldDB" id="A0A1B7YMV1"/>
<dbReference type="KEGG" id="chig:CH63R_02089"/>
<comment type="caution">
    <text evidence="1">The sequence shown here is derived from an EMBL/GenBank/DDBJ whole genome shotgun (WGS) entry which is preliminary data.</text>
</comment>